<dbReference type="GO" id="GO:0000214">
    <property type="term" value="C:tRNA-intron endonuclease complex"/>
    <property type="evidence" value="ECO:0007669"/>
    <property type="project" value="TreeGrafter"/>
</dbReference>
<organism evidence="6 7">
    <name type="scientific">Marssonina brunnea f. sp. multigermtubi (strain MB_m1)</name>
    <name type="common">Marssonina leaf spot fungus</name>
    <dbReference type="NCBI Taxonomy" id="1072389"/>
    <lineage>
        <taxon>Eukaryota</taxon>
        <taxon>Fungi</taxon>
        <taxon>Dikarya</taxon>
        <taxon>Ascomycota</taxon>
        <taxon>Pezizomycotina</taxon>
        <taxon>Leotiomycetes</taxon>
        <taxon>Helotiales</taxon>
        <taxon>Drepanopezizaceae</taxon>
        <taxon>Drepanopeziza</taxon>
    </lineage>
</organism>
<proteinExistence type="inferred from homology"/>
<dbReference type="Gene3D" id="3.40.1350.10">
    <property type="match status" value="1"/>
</dbReference>
<evidence type="ECO:0000256" key="3">
    <source>
        <dbReference type="ARBA" id="ARBA00034031"/>
    </source>
</evidence>
<dbReference type="InterPro" id="IPR006677">
    <property type="entry name" value="tRNA_intron_Endonuc_cat-like"/>
</dbReference>
<dbReference type="SUPFAM" id="SSF53032">
    <property type="entry name" value="tRNA-intron endonuclease catalytic domain-like"/>
    <property type="match status" value="1"/>
</dbReference>
<evidence type="ECO:0000259" key="5">
    <source>
        <dbReference type="Pfam" id="PF01974"/>
    </source>
</evidence>
<name>K1X2P0_MARBU</name>
<dbReference type="GO" id="GO:0000379">
    <property type="term" value="P:tRNA-type intron splice site recognition and cleavage"/>
    <property type="evidence" value="ECO:0007669"/>
    <property type="project" value="TreeGrafter"/>
</dbReference>
<dbReference type="InterPro" id="IPR006676">
    <property type="entry name" value="tRNA_splic"/>
</dbReference>
<dbReference type="FunCoup" id="K1X2P0">
    <property type="interactions" value="57"/>
</dbReference>
<gene>
    <name evidence="6" type="ORF">MBM_02728</name>
</gene>
<dbReference type="GO" id="GO:0005737">
    <property type="term" value="C:cytoplasm"/>
    <property type="evidence" value="ECO:0007669"/>
    <property type="project" value="TreeGrafter"/>
</dbReference>
<dbReference type="Pfam" id="PF01974">
    <property type="entry name" value="tRNA_int_endo"/>
    <property type="match status" value="1"/>
</dbReference>
<keyword evidence="6" id="KW-0378">Hydrolase</keyword>
<accession>K1X2P0</accession>
<dbReference type="eggNOG" id="KOG4685">
    <property type="taxonomic scope" value="Eukaryota"/>
</dbReference>
<dbReference type="OMA" id="AFYPNNP"/>
<evidence type="ECO:0000256" key="2">
    <source>
        <dbReference type="ARBA" id="ARBA00012573"/>
    </source>
</evidence>
<dbReference type="PANTHER" id="PTHR21227">
    <property type="entry name" value="TRNA-SPLICING ENDONUCLEASE SUBUNIT SEN2"/>
    <property type="match status" value="1"/>
</dbReference>
<keyword evidence="6" id="KW-0540">Nuclease</keyword>
<dbReference type="FunFam" id="3.40.1350.10:FF:000007">
    <property type="entry name" value="tRNA-splicing endonuclease subunit Sen2"/>
    <property type="match status" value="1"/>
</dbReference>
<feature type="region of interest" description="Disordered" evidence="4">
    <location>
        <begin position="444"/>
        <end position="463"/>
    </location>
</feature>
<feature type="region of interest" description="Disordered" evidence="4">
    <location>
        <begin position="304"/>
        <end position="332"/>
    </location>
</feature>
<protein>
    <recommendedName>
        <fullName evidence="2">tRNA-intron lyase</fullName>
        <ecNumber evidence="2">4.6.1.16</ecNumber>
    </recommendedName>
</protein>
<dbReference type="AlphaFoldDB" id="K1X2P0"/>
<dbReference type="GeneID" id="18758663"/>
<dbReference type="EC" id="4.6.1.16" evidence="2"/>
<evidence type="ECO:0000256" key="1">
    <source>
        <dbReference type="ARBA" id="ARBA00008078"/>
    </source>
</evidence>
<dbReference type="GO" id="GO:0003676">
    <property type="term" value="F:nucleic acid binding"/>
    <property type="evidence" value="ECO:0007669"/>
    <property type="project" value="InterPro"/>
</dbReference>
<dbReference type="GO" id="GO:0000213">
    <property type="term" value="F:tRNA-intron lyase activity"/>
    <property type="evidence" value="ECO:0007669"/>
    <property type="project" value="UniProtKB-EC"/>
</dbReference>
<dbReference type="EMBL" id="JH921431">
    <property type="protein sequence ID" value="EKD19491.1"/>
    <property type="molecule type" value="Genomic_DNA"/>
</dbReference>
<feature type="compositionally biased region" description="Polar residues" evidence="4">
    <location>
        <begin position="357"/>
        <end position="373"/>
    </location>
</feature>
<feature type="compositionally biased region" description="Low complexity" evidence="4">
    <location>
        <begin position="444"/>
        <end position="460"/>
    </location>
</feature>
<dbReference type="NCBIfam" id="TIGR00324">
    <property type="entry name" value="endA"/>
    <property type="match status" value="1"/>
</dbReference>
<dbReference type="InterPro" id="IPR011856">
    <property type="entry name" value="tRNA_endonuc-like_dom_sf"/>
</dbReference>
<dbReference type="Proteomes" id="UP000006753">
    <property type="component" value="Unassembled WGS sequence"/>
</dbReference>
<dbReference type="STRING" id="1072389.K1X2P0"/>
<dbReference type="OrthoDB" id="10249562at2759"/>
<dbReference type="KEGG" id="mbe:MBM_02728"/>
<dbReference type="PANTHER" id="PTHR21227:SF0">
    <property type="entry name" value="TRNA-SPLICING ENDONUCLEASE SUBUNIT SEN2"/>
    <property type="match status" value="1"/>
</dbReference>
<dbReference type="HOGENOM" id="CLU_012847_1_0_1"/>
<feature type="compositionally biased region" description="Polar residues" evidence="4">
    <location>
        <begin position="1"/>
        <end position="29"/>
    </location>
</feature>
<reference evidence="6 7" key="1">
    <citation type="journal article" date="2012" name="BMC Genomics">
        <title>Sequencing the genome of Marssonina brunnea reveals fungus-poplar co-evolution.</title>
        <authorList>
            <person name="Zhu S."/>
            <person name="Cao Y.-Z."/>
            <person name="Jiang C."/>
            <person name="Tan B.-Y."/>
            <person name="Wang Z."/>
            <person name="Feng S."/>
            <person name="Zhang L."/>
            <person name="Su X.-H."/>
            <person name="Brejova B."/>
            <person name="Vinar T."/>
            <person name="Xu M."/>
            <person name="Wang M.-X."/>
            <person name="Zhang S.-G."/>
            <person name="Huang M.-R."/>
            <person name="Wu R."/>
            <person name="Zhou Y."/>
        </authorList>
    </citation>
    <scope>NUCLEOTIDE SEQUENCE [LARGE SCALE GENOMIC DNA]</scope>
    <source>
        <strain evidence="6 7">MB_m1</strain>
    </source>
</reference>
<feature type="domain" description="tRNA intron endonuclease catalytic" evidence="5">
    <location>
        <begin position="527"/>
        <end position="622"/>
    </location>
</feature>
<dbReference type="CDD" id="cd22363">
    <property type="entry name" value="tRNA-intron_lyase_C"/>
    <property type="match status" value="1"/>
</dbReference>
<feature type="region of interest" description="Disordered" evidence="4">
    <location>
        <begin position="1"/>
        <end position="48"/>
    </location>
</feature>
<keyword evidence="6" id="KW-0255">Endonuclease</keyword>
<keyword evidence="7" id="KW-1185">Reference proteome</keyword>
<evidence type="ECO:0000313" key="7">
    <source>
        <dbReference type="Proteomes" id="UP000006753"/>
    </source>
</evidence>
<dbReference type="InterPro" id="IPR036167">
    <property type="entry name" value="tRNA_intron_Endo_cat-like_sf"/>
</dbReference>
<feature type="region of interest" description="Disordered" evidence="4">
    <location>
        <begin position="347"/>
        <end position="413"/>
    </location>
</feature>
<evidence type="ECO:0000313" key="6">
    <source>
        <dbReference type="EMBL" id="EKD19491.1"/>
    </source>
</evidence>
<feature type="compositionally biased region" description="Polar residues" evidence="4">
    <location>
        <begin position="392"/>
        <end position="403"/>
    </location>
</feature>
<evidence type="ECO:0000256" key="4">
    <source>
        <dbReference type="SAM" id="MobiDB-lite"/>
    </source>
</evidence>
<feature type="compositionally biased region" description="Polar residues" evidence="4">
    <location>
        <begin position="319"/>
        <end position="331"/>
    </location>
</feature>
<sequence>MADTTVTIPSDQGIESASTAPSQAITLSDQGIPPEALPKPLAPPRVRGPSRLEQLNKLYALPTPLRTFPLPTFVPHNPLSLFHILYIWVSQSIKPTPSHSNPVFQGWLSPDTRSVHVTDARSVRGLWEQGFYGKGTLSRSEPTWLDRENTRLGNKKKNMRLEDVTRARRAQRQATKWERARKEREAIEVTLQEEAEAASQSGAAIEDAISEDSWTEVDSVAMYPIESTVQQDPEPTAPVGPMEILALPNSQTKRDNPPRAKGQCFAKDVDEKSVQRLSTYPVGPLELLALPNCIKSHLQNKSHLPTNLHLPVTPRKSQDSLSDLISKSQPNGHADANIINIAILGPQDNQAKPRAPKTNNSALEVSNITGGSETNDEIMGGSLRSEEKTDTTDTGSTPISGSPITPGIKRQKSVRFSPTVEQNTFMQGEPPSPERALTTAATTSGTTATISETSDTTSEEPPIAKNQEHMQLTLEETFFLSYALGALTVLSPSTNLPIPNTELFHLCRQTSTFPPLLTPALSPDDPFTTNYVVYHHFRSLGWVVRPGIKFSVDFMLYLRGPVFTHAEFCVLVLPSYSDPYWRSTEALAQYAKAKEQRTWAWMSCINRVVTQVKKTLMLTYVDIPAPVSAERERELGIAGVLARYRVREVVLKRWSVNRMRD</sequence>
<comment type="catalytic activity">
    <reaction evidence="3">
        <text>pretRNA = a 3'-half-tRNA molecule with a 5'-OH end + a 5'-half-tRNA molecule with a 2',3'-cyclic phosphate end + an intron with a 2',3'-cyclic phosphate and a 5'-hydroxyl terminus.</text>
        <dbReference type="EC" id="4.6.1.16"/>
    </reaction>
</comment>
<dbReference type="InParanoid" id="K1X2P0"/>
<comment type="similarity">
    <text evidence="1">Belongs to the tRNA-intron endonuclease family.</text>
</comment>